<dbReference type="Gene3D" id="3.40.630.30">
    <property type="match status" value="1"/>
</dbReference>
<dbReference type="KEGG" id="rtn:A6122_2307"/>
<evidence type="ECO:0000256" key="3">
    <source>
        <dbReference type="SAM" id="MobiDB-lite"/>
    </source>
</evidence>
<keyword evidence="2" id="KW-0012">Acyltransferase</keyword>
<dbReference type="Proteomes" id="UP000077071">
    <property type="component" value="Chromosome"/>
</dbReference>
<evidence type="ECO:0000256" key="2">
    <source>
        <dbReference type="ARBA" id="ARBA00023315"/>
    </source>
</evidence>
<dbReference type="GO" id="GO:0016747">
    <property type="term" value="F:acyltransferase activity, transferring groups other than amino-acyl groups"/>
    <property type="evidence" value="ECO:0007669"/>
    <property type="project" value="InterPro"/>
</dbReference>
<sequence length="208" mass="22313">MTVRRASPADAAALAELAAATFPLACPPHTTEEAKAEFVRTVLSVERFRDHLADPLRSLLVDDESGALTGYAMLVRGEPTDADVVAAIRLRPTVELSKFYLLPGRHGSGAAAALMAASLEEAQAHGAAGVWLGVNEENARAQRFYAKHGFDVVGRKRFLVGDRLEDDDVLERPLPTPRDAAEGRGTPGGAYRSGISRRGGRAVSTRRR</sequence>
<keyword evidence="6" id="KW-1185">Reference proteome</keyword>
<dbReference type="SUPFAM" id="SSF55729">
    <property type="entry name" value="Acyl-CoA N-acyltransferases (Nat)"/>
    <property type="match status" value="1"/>
</dbReference>
<dbReference type="InterPro" id="IPR050832">
    <property type="entry name" value="Bact_Acetyltransf"/>
</dbReference>
<evidence type="ECO:0000256" key="1">
    <source>
        <dbReference type="ARBA" id="ARBA00022679"/>
    </source>
</evidence>
<proteinExistence type="predicted"/>
<feature type="region of interest" description="Disordered" evidence="3">
    <location>
        <begin position="169"/>
        <end position="208"/>
    </location>
</feature>
<dbReference type="PATRIC" id="fig|33888.3.peg.2571"/>
<evidence type="ECO:0000313" key="6">
    <source>
        <dbReference type="Proteomes" id="UP000077071"/>
    </source>
</evidence>
<organism evidence="5 6">
    <name type="scientific">Rathayibacter tritici</name>
    <dbReference type="NCBI Taxonomy" id="33888"/>
    <lineage>
        <taxon>Bacteria</taxon>
        <taxon>Bacillati</taxon>
        <taxon>Actinomycetota</taxon>
        <taxon>Actinomycetes</taxon>
        <taxon>Micrococcales</taxon>
        <taxon>Microbacteriaceae</taxon>
        <taxon>Rathayibacter</taxon>
    </lineage>
</organism>
<dbReference type="PANTHER" id="PTHR43877">
    <property type="entry name" value="AMINOALKYLPHOSPHONATE N-ACETYLTRANSFERASE-RELATED-RELATED"/>
    <property type="match status" value="1"/>
</dbReference>
<evidence type="ECO:0000259" key="4">
    <source>
        <dbReference type="PROSITE" id="PS51186"/>
    </source>
</evidence>
<dbReference type="InterPro" id="IPR000182">
    <property type="entry name" value="GNAT_dom"/>
</dbReference>
<dbReference type="RefSeq" id="WP_068255248.1">
    <property type="nucleotide sequence ID" value="NZ_CP015515.1"/>
</dbReference>
<reference evidence="5 6" key="1">
    <citation type="submission" date="2016-05" db="EMBL/GenBank/DDBJ databases">
        <title>Complete genome sequence of Rathayibacter tritici NCPPB 1953.</title>
        <authorList>
            <person name="Park J."/>
            <person name="Lee H.-H."/>
            <person name="Lee S.-W."/>
            <person name="Seo Y.-S."/>
        </authorList>
    </citation>
    <scope>NUCLEOTIDE SEQUENCE [LARGE SCALE GENOMIC DNA]</scope>
    <source>
        <strain evidence="5 6">NCPPB 1953</strain>
    </source>
</reference>
<feature type="compositionally biased region" description="Basic residues" evidence="3">
    <location>
        <begin position="198"/>
        <end position="208"/>
    </location>
</feature>
<dbReference type="STRING" id="33888.A6122_2307"/>
<keyword evidence="1 5" id="KW-0808">Transferase</keyword>
<protein>
    <submittedName>
        <fullName evidence="5">Acetyltransferase</fullName>
    </submittedName>
</protein>
<dbReference type="OrthoDB" id="143110at2"/>
<accession>A0A160KVM1</accession>
<gene>
    <name evidence="5" type="ORF">A6122_2307</name>
</gene>
<dbReference type="Pfam" id="PF00583">
    <property type="entry name" value="Acetyltransf_1"/>
    <property type="match status" value="1"/>
</dbReference>
<dbReference type="EMBL" id="CP015515">
    <property type="protein sequence ID" value="AND17428.1"/>
    <property type="molecule type" value="Genomic_DNA"/>
</dbReference>
<feature type="domain" description="N-acetyltransferase" evidence="4">
    <location>
        <begin position="1"/>
        <end position="175"/>
    </location>
</feature>
<dbReference type="InterPro" id="IPR016181">
    <property type="entry name" value="Acyl_CoA_acyltransferase"/>
</dbReference>
<name>A0A160KVM1_9MICO</name>
<dbReference type="AlphaFoldDB" id="A0A160KVM1"/>
<dbReference type="PROSITE" id="PS51186">
    <property type="entry name" value="GNAT"/>
    <property type="match status" value="1"/>
</dbReference>
<evidence type="ECO:0000313" key="5">
    <source>
        <dbReference type="EMBL" id="AND17428.1"/>
    </source>
</evidence>